<feature type="domain" description="DUF6980" evidence="1">
    <location>
        <begin position="62"/>
        <end position="157"/>
    </location>
</feature>
<reference evidence="2 3" key="1">
    <citation type="submission" date="2019-02" db="EMBL/GenBank/DDBJ databases">
        <title>Deep-cultivation of Planctomycetes and their phenomic and genomic characterization uncovers novel biology.</title>
        <authorList>
            <person name="Wiegand S."/>
            <person name="Jogler M."/>
            <person name="Boedeker C."/>
            <person name="Pinto D."/>
            <person name="Vollmers J."/>
            <person name="Rivas-Marin E."/>
            <person name="Kohn T."/>
            <person name="Peeters S.H."/>
            <person name="Heuer A."/>
            <person name="Rast P."/>
            <person name="Oberbeckmann S."/>
            <person name="Bunk B."/>
            <person name="Jeske O."/>
            <person name="Meyerdierks A."/>
            <person name="Storesund J.E."/>
            <person name="Kallscheuer N."/>
            <person name="Luecker S."/>
            <person name="Lage O.M."/>
            <person name="Pohl T."/>
            <person name="Merkel B.J."/>
            <person name="Hornburger P."/>
            <person name="Mueller R.-W."/>
            <person name="Bruemmer F."/>
            <person name="Labrenz M."/>
            <person name="Spormann A.M."/>
            <person name="Op den Camp H."/>
            <person name="Overmann J."/>
            <person name="Amann R."/>
            <person name="Jetten M.S.M."/>
            <person name="Mascher T."/>
            <person name="Medema M.H."/>
            <person name="Devos D.P."/>
            <person name="Kaster A.-K."/>
            <person name="Ovreas L."/>
            <person name="Rohde M."/>
            <person name="Galperin M.Y."/>
            <person name="Jogler C."/>
        </authorList>
    </citation>
    <scope>NUCLEOTIDE SEQUENCE [LARGE SCALE GENOMIC DNA]</scope>
    <source>
        <strain evidence="2 3">Q31a</strain>
    </source>
</reference>
<dbReference type="Pfam" id="PF22400">
    <property type="entry name" value="DUF6980"/>
    <property type="match status" value="1"/>
</dbReference>
<evidence type="ECO:0000313" key="3">
    <source>
        <dbReference type="Proteomes" id="UP000318017"/>
    </source>
</evidence>
<evidence type="ECO:0000313" key="2">
    <source>
        <dbReference type="EMBL" id="QDV26947.1"/>
    </source>
</evidence>
<dbReference type="Proteomes" id="UP000318017">
    <property type="component" value="Chromosome"/>
</dbReference>
<dbReference type="KEGG" id="ahel:Q31a_53270"/>
<gene>
    <name evidence="2" type="ORF">Q31a_53270</name>
</gene>
<dbReference type="AlphaFoldDB" id="A0A518GEG7"/>
<dbReference type="InterPro" id="IPR053918">
    <property type="entry name" value="DUF6980"/>
</dbReference>
<accession>A0A518GEG7</accession>
<evidence type="ECO:0000259" key="1">
    <source>
        <dbReference type="Pfam" id="PF22400"/>
    </source>
</evidence>
<dbReference type="EMBL" id="CP036298">
    <property type="protein sequence ID" value="QDV26947.1"/>
    <property type="molecule type" value="Genomic_DNA"/>
</dbReference>
<proteinExistence type="predicted"/>
<protein>
    <recommendedName>
        <fullName evidence="1">DUF6980 domain-containing protein</fullName>
    </recommendedName>
</protein>
<organism evidence="2 3">
    <name type="scientific">Aureliella helgolandensis</name>
    <dbReference type="NCBI Taxonomy" id="2527968"/>
    <lineage>
        <taxon>Bacteria</taxon>
        <taxon>Pseudomonadati</taxon>
        <taxon>Planctomycetota</taxon>
        <taxon>Planctomycetia</taxon>
        <taxon>Pirellulales</taxon>
        <taxon>Pirellulaceae</taxon>
        <taxon>Aureliella</taxon>
    </lineage>
</organism>
<sequence length="159" mass="18475">MDCTQYKSHYSAFSKLPLPREVCDSREWSDWMDHFHDCHACFDWTLAQRIAERGFDSRDFPCVHIGNQITFACPDHPDPADCPDILISYFSRFDEYSIAVRDGGTSAVAIRYCPWCGVALPESKRNRWFDELAALGYTDFHADDVPPQYWTDAWYKNGK</sequence>
<keyword evidence="3" id="KW-1185">Reference proteome</keyword>
<name>A0A518GEG7_9BACT</name>